<evidence type="ECO:0000313" key="3">
    <source>
        <dbReference type="Proteomes" id="UP001165498"/>
    </source>
</evidence>
<protein>
    <submittedName>
        <fullName evidence="2">Uncharacterized protein</fullName>
    </submittedName>
</protein>
<organism evidence="2 3">
    <name type="scientific">Tahibacter harae</name>
    <dbReference type="NCBI Taxonomy" id="2963937"/>
    <lineage>
        <taxon>Bacteria</taxon>
        <taxon>Pseudomonadati</taxon>
        <taxon>Pseudomonadota</taxon>
        <taxon>Gammaproteobacteria</taxon>
        <taxon>Lysobacterales</taxon>
        <taxon>Rhodanobacteraceae</taxon>
        <taxon>Tahibacter</taxon>
    </lineage>
</organism>
<proteinExistence type="predicted"/>
<reference evidence="2" key="1">
    <citation type="submission" date="2022-07" db="EMBL/GenBank/DDBJ databases">
        <title>Tahibacter sp., a new gammaproteobacterium isolated from the silt sample collected at pig farm.</title>
        <authorList>
            <person name="Chen H."/>
        </authorList>
    </citation>
    <scope>NUCLEOTIDE SEQUENCE</scope>
    <source>
        <strain evidence="2">P2K</strain>
    </source>
</reference>
<keyword evidence="3" id="KW-1185">Reference proteome</keyword>
<name>A0ABT1QLI4_9GAMM</name>
<accession>A0ABT1QLI4</accession>
<gene>
    <name evidence="2" type="ORF">NM961_01605</name>
</gene>
<comment type="caution">
    <text evidence="2">The sequence shown here is derived from an EMBL/GenBank/DDBJ whole genome shotgun (WGS) entry which is preliminary data.</text>
</comment>
<sequence>MTEPTLPERFLFLPDLSDLLPELMPLAEAGDIAAMQRLGMRLMECNDNNLRRRRKELKDEKAAPPQTGPGAGQHNDNREFRLEQMRREIGDCEALPDSLRNSGLDWLERAAAAGSGRARLEYVRLALDEYRLMPQREIVAQIEAIQHRRRLAQRYLAEALEHCAPGALDSLDAYSGLLDDAADPREHLIIRLAANHAILRELRTQGASARDQRRAERDIDYLSGKLDQAARNEAQRRGERLYRPCAPR</sequence>
<evidence type="ECO:0000313" key="2">
    <source>
        <dbReference type="EMBL" id="MCQ4163396.1"/>
    </source>
</evidence>
<dbReference type="RefSeq" id="WP_255910512.1">
    <property type="nucleotide sequence ID" value="NZ_JANFQO010000001.1"/>
</dbReference>
<feature type="region of interest" description="Disordered" evidence="1">
    <location>
        <begin position="56"/>
        <end position="77"/>
    </location>
</feature>
<dbReference type="EMBL" id="JANFQO010000001">
    <property type="protein sequence ID" value="MCQ4163396.1"/>
    <property type="molecule type" value="Genomic_DNA"/>
</dbReference>
<dbReference type="Proteomes" id="UP001165498">
    <property type="component" value="Unassembled WGS sequence"/>
</dbReference>
<evidence type="ECO:0000256" key="1">
    <source>
        <dbReference type="SAM" id="MobiDB-lite"/>
    </source>
</evidence>